<evidence type="ECO:0000313" key="9">
    <source>
        <dbReference type="RefSeq" id="XP_013779386.1"/>
    </source>
</evidence>
<evidence type="ECO:0000313" key="8">
    <source>
        <dbReference type="Proteomes" id="UP000694941"/>
    </source>
</evidence>
<organism evidence="8 10">
    <name type="scientific">Limulus polyphemus</name>
    <name type="common">Atlantic horseshoe crab</name>
    <dbReference type="NCBI Taxonomy" id="6850"/>
    <lineage>
        <taxon>Eukaryota</taxon>
        <taxon>Metazoa</taxon>
        <taxon>Ecdysozoa</taxon>
        <taxon>Arthropoda</taxon>
        <taxon>Chelicerata</taxon>
        <taxon>Merostomata</taxon>
        <taxon>Xiphosura</taxon>
        <taxon>Limulidae</taxon>
        <taxon>Limulus</taxon>
    </lineage>
</organism>
<name>A0ABM1SU74_LIMPO</name>
<evidence type="ECO:0000256" key="4">
    <source>
        <dbReference type="ARBA" id="ARBA00022723"/>
    </source>
</evidence>
<keyword evidence="8" id="KW-1185">Reference proteome</keyword>
<dbReference type="InterPro" id="IPR000971">
    <property type="entry name" value="Globin"/>
</dbReference>
<evidence type="ECO:0000256" key="6">
    <source>
        <dbReference type="RuleBase" id="RU000356"/>
    </source>
</evidence>
<dbReference type="PANTHER" id="PTHR46458:SF1">
    <property type="entry name" value="GEO09476P1"/>
    <property type="match status" value="1"/>
</dbReference>
<evidence type="ECO:0000313" key="11">
    <source>
        <dbReference type="RefSeq" id="XP_022247181.1"/>
    </source>
</evidence>
<evidence type="ECO:0000313" key="10">
    <source>
        <dbReference type="RefSeq" id="XP_022247180.1"/>
    </source>
</evidence>
<dbReference type="RefSeq" id="XP_022247180.1">
    <property type="nucleotide sequence ID" value="XM_022391472.1"/>
</dbReference>
<keyword evidence="5" id="KW-0408">Iron</keyword>
<dbReference type="RefSeq" id="XP_013779386.1">
    <property type="nucleotide sequence ID" value="XM_013923932.2"/>
</dbReference>
<dbReference type="Pfam" id="PF00042">
    <property type="entry name" value="Globin"/>
    <property type="match status" value="1"/>
</dbReference>
<dbReference type="Gene3D" id="1.10.490.10">
    <property type="entry name" value="Globins"/>
    <property type="match status" value="1"/>
</dbReference>
<dbReference type="InterPro" id="IPR050532">
    <property type="entry name" value="Globin-like_OT"/>
</dbReference>
<evidence type="ECO:0000259" key="7">
    <source>
        <dbReference type="PROSITE" id="PS01033"/>
    </source>
</evidence>
<dbReference type="InterPro" id="IPR009050">
    <property type="entry name" value="Globin-like_sf"/>
</dbReference>
<accession>A0ABM1SU74</accession>
<dbReference type="RefSeq" id="XP_022247181.1">
    <property type="nucleotide sequence ID" value="XM_022391473.1"/>
</dbReference>
<gene>
    <name evidence="9 10 11" type="primary">LOC106463853</name>
</gene>
<evidence type="ECO:0000256" key="2">
    <source>
        <dbReference type="ARBA" id="ARBA00022617"/>
    </source>
</evidence>
<dbReference type="InterPro" id="IPR012292">
    <property type="entry name" value="Globin/Proto"/>
</dbReference>
<protein>
    <submittedName>
        <fullName evidence="9 10">Neuroglobin-like</fullName>
    </submittedName>
</protein>
<feature type="domain" description="Globin" evidence="7">
    <location>
        <begin position="38"/>
        <end position="185"/>
    </location>
</feature>
<evidence type="ECO:0000256" key="3">
    <source>
        <dbReference type="ARBA" id="ARBA00022621"/>
    </source>
</evidence>
<reference evidence="9 10" key="1">
    <citation type="submission" date="2025-05" db="UniProtKB">
        <authorList>
            <consortium name="RefSeq"/>
        </authorList>
    </citation>
    <scope>IDENTIFICATION</scope>
    <source>
        <tissue evidence="9 10">Muscle</tissue>
    </source>
</reference>
<sequence length="205" mass="23545">MGCELTKAITFKKRGSSFLQQHNGPVSGETAGPVERPELTSNQIALLTNTWKLLVENISRVGVIAFMNLFETHPDVQEVFLPFKGLSQNELRYNKELRAHALRVMGFVQKVMARLNEEEKMDQLLADLGRKHIYYGAKPEYIDWIGPQFVNAIRPSLEAHWTAEIEEAWCQLFRYVAWVMKTAMMEQHSESDVSPLQNLHSQTQL</sequence>
<dbReference type="GeneID" id="106463853"/>
<dbReference type="SUPFAM" id="SSF46458">
    <property type="entry name" value="Globin-like"/>
    <property type="match status" value="1"/>
</dbReference>
<keyword evidence="1 6" id="KW-0813">Transport</keyword>
<dbReference type="PRINTS" id="PR00188">
    <property type="entry name" value="PLANTGLOBIN"/>
</dbReference>
<dbReference type="PANTHER" id="PTHR46458">
    <property type="entry name" value="BLR2807 PROTEIN"/>
    <property type="match status" value="1"/>
</dbReference>
<proteinExistence type="inferred from homology"/>
<keyword evidence="4" id="KW-0479">Metal-binding</keyword>
<evidence type="ECO:0000256" key="5">
    <source>
        <dbReference type="ARBA" id="ARBA00023004"/>
    </source>
</evidence>
<dbReference type="Proteomes" id="UP000694941">
    <property type="component" value="Unplaced"/>
</dbReference>
<comment type="similarity">
    <text evidence="6">Belongs to the globin family.</text>
</comment>
<evidence type="ECO:0000256" key="1">
    <source>
        <dbReference type="ARBA" id="ARBA00022448"/>
    </source>
</evidence>
<keyword evidence="2 6" id="KW-0349">Heme</keyword>
<keyword evidence="3 6" id="KW-0561">Oxygen transport</keyword>
<dbReference type="PROSITE" id="PS01033">
    <property type="entry name" value="GLOBIN"/>
    <property type="match status" value="1"/>
</dbReference>